<accession>A0ABD1D5H8</accession>
<keyword evidence="3" id="KW-1185">Reference proteome</keyword>
<protein>
    <recommendedName>
        <fullName evidence="4">Gustatory receptor</fullName>
    </recommendedName>
</protein>
<comment type="caution">
    <text evidence="2">The sequence shown here is derived from an EMBL/GenBank/DDBJ whole genome shotgun (WGS) entry which is preliminary data.</text>
</comment>
<reference evidence="2 3" key="1">
    <citation type="submission" date="2024-05" db="EMBL/GenBank/DDBJ databases">
        <title>Culex pipiens pipiens assembly and annotation.</title>
        <authorList>
            <person name="Alout H."/>
            <person name="Durand T."/>
        </authorList>
    </citation>
    <scope>NUCLEOTIDE SEQUENCE [LARGE SCALE GENOMIC DNA]</scope>
    <source>
        <strain evidence="2">HA-2024</strain>
        <tissue evidence="2">Whole body</tissue>
    </source>
</reference>
<proteinExistence type="predicted"/>
<evidence type="ECO:0000256" key="1">
    <source>
        <dbReference type="SAM" id="Phobius"/>
    </source>
</evidence>
<keyword evidence="1" id="KW-0812">Transmembrane</keyword>
<evidence type="ECO:0000313" key="3">
    <source>
        <dbReference type="Proteomes" id="UP001562425"/>
    </source>
</evidence>
<feature type="transmembrane region" description="Helical" evidence="1">
    <location>
        <begin position="76"/>
        <end position="93"/>
    </location>
</feature>
<keyword evidence="1" id="KW-0472">Membrane</keyword>
<organism evidence="2 3">
    <name type="scientific">Culex pipiens pipiens</name>
    <name type="common">Northern house mosquito</name>
    <dbReference type="NCBI Taxonomy" id="38569"/>
    <lineage>
        <taxon>Eukaryota</taxon>
        <taxon>Metazoa</taxon>
        <taxon>Ecdysozoa</taxon>
        <taxon>Arthropoda</taxon>
        <taxon>Hexapoda</taxon>
        <taxon>Insecta</taxon>
        <taxon>Pterygota</taxon>
        <taxon>Neoptera</taxon>
        <taxon>Endopterygota</taxon>
        <taxon>Diptera</taxon>
        <taxon>Nematocera</taxon>
        <taxon>Culicoidea</taxon>
        <taxon>Culicidae</taxon>
        <taxon>Culicinae</taxon>
        <taxon>Culicini</taxon>
        <taxon>Culex</taxon>
        <taxon>Culex</taxon>
    </lineage>
</organism>
<feature type="transmembrane region" description="Helical" evidence="1">
    <location>
        <begin position="127"/>
        <end position="148"/>
    </location>
</feature>
<dbReference type="EMBL" id="JBEHCU010007404">
    <property type="protein sequence ID" value="KAL1394876.1"/>
    <property type="molecule type" value="Genomic_DNA"/>
</dbReference>
<evidence type="ECO:0008006" key="4">
    <source>
        <dbReference type="Google" id="ProtNLM"/>
    </source>
</evidence>
<dbReference type="AlphaFoldDB" id="A0ABD1D5H8"/>
<sequence length="186" mass="21549">MAYTVHDSFRPMELYLKVTGLLPVFWRDSLTITQRIVNGIVLGLNLAFCVAVFIFLSEKTTYNELNFVQRSQFRKVLNYCFPTVVTVAGFVVADHIRKILCLLHEIDCELKRSCCCFMNHRQHHKQIVLFTSLYGLLACSISLLYLNVVSWSLVIIACSIRYDICLVAVCNQVCVTIWLVWRRCRN</sequence>
<name>A0ABD1D5H8_CULPP</name>
<feature type="transmembrane region" description="Helical" evidence="1">
    <location>
        <begin position="160"/>
        <end position="181"/>
    </location>
</feature>
<keyword evidence="1" id="KW-1133">Transmembrane helix</keyword>
<evidence type="ECO:0000313" key="2">
    <source>
        <dbReference type="EMBL" id="KAL1394876.1"/>
    </source>
</evidence>
<gene>
    <name evidence="2" type="ORF">pipiens_011638</name>
</gene>
<dbReference type="Proteomes" id="UP001562425">
    <property type="component" value="Unassembled WGS sequence"/>
</dbReference>
<feature type="transmembrane region" description="Helical" evidence="1">
    <location>
        <begin position="36"/>
        <end position="56"/>
    </location>
</feature>